<dbReference type="EMBL" id="BOMS01000141">
    <property type="protein sequence ID" value="GIE72344.1"/>
    <property type="molecule type" value="Genomic_DNA"/>
</dbReference>
<sequence length="406" mass="43323">MTRRNLIILGGSEDQVPAYLEGRRLGYRVIGIDQKPDALGAELADEFLCLTTREPEAIAKRLGDIDVAAVISPASDAAQASVAALSKHYGTAFQPSPAAVRASEDKNYFHSVVEKLGFPRYRSLKGDDPDALIAAAAGMTYPLVVKPTDSSGSKGLSCVPEPAQLRAAIGTARKNSFASEVLIEELVDGRHYSLECFAQDGRPAFTVVTERIITPLPHMISVSHVTPAALGCSIQGRLLDMITAIFSALGHRSGPVNFDFVLTPAGDVHFIEMGARLGGNGMPLLASHAFGVNTVEAAIRLAAGEALDLGTHPRPRFVMLRILTAETDGTLVSVAGVSTVRALTEVTELRLFKAPGSRVNRYTQAAHKLGYLILAADSREALSQALDTSLATLHFEIEPDDETQEN</sequence>
<dbReference type="PROSITE" id="PS50975">
    <property type="entry name" value="ATP_GRASP"/>
    <property type="match status" value="1"/>
</dbReference>
<dbReference type="PANTHER" id="PTHR43585:SF2">
    <property type="entry name" value="ATP-GRASP ENZYME FSQD"/>
    <property type="match status" value="1"/>
</dbReference>
<dbReference type="PANTHER" id="PTHR43585">
    <property type="entry name" value="FUMIPYRROLE BIOSYNTHESIS PROTEIN C"/>
    <property type="match status" value="1"/>
</dbReference>
<keyword evidence="2 4" id="KW-0547">Nucleotide-binding</keyword>
<dbReference type="InterPro" id="IPR040570">
    <property type="entry name" value="LAL_C2"/>
</dbReference>
<dbReference type="InterPro" id="IPR016185">
    <property type="entry name" value="PreATP-grasp_dom_sf"/>
</dbReference>
<organism evidence="6 7">
    <name type="scientific">Actinoplanes palleronii</name>
    <dbReference type="NCBI Taxonomy" id="113570"/>
    <lineage>
        <taxon>Bacteria</taxon>
        <taxon>Bacillati</taxon>
        <taxon>Actinomycetota</taxon>
        <taxon>Actinomycetes</taxon>
        <taxon>Micromonosporales</taxon>
        <taxon>Micromonosporaceae</taxon>
        <taxon>Actinoplanes</taxon>
    </lineage>
</organism>
<dbReference type="Proteomes" id="UP000624709">
    <property type="component" value="Unassembled WGS sequence"/>
</dbReference>
<evidence type="ECO:0000256" key="1">
    <source>
        <dbReference type="ARBA" id="ARBA00022598"/>
    </source>
</evidence>
<feature type="domain" description="ATP-grasp" evidence="5">
    <location>
        <begin position="110"/>
        <end position="303"/>
    </location>
</feature>
<evidence type="ECO:0000313" key="6">
    <source>
        <dbReference type="EMBL" id="GIE72344.1"/>
    </source>
</evidence>
<protein>
    <submittedName>
        <fullName evidence="6">Carbamoyl phosphate synthase</fullName>
    </submittedName>
</protein>
<evidence type="ECO:0000256" key="2">
    <source>
        <dbReference type="ARBA" id="ARBA00022741"/>
    </source>
</evidence>
<dbReference type="Pfam" id="PF18603">
    <property type="entry name" value="LAL_C2"/>
    <property type="match status" value="1"/>
</dbReference>
<gene>
    <name evidence="6" type="ORF">Apa02nite_084520</name>
</gene>
<reference evidence="6 7" key="1">
    <citation type="submission" date="2021-01" db="EMBL/GenBank/DDBJ databases">
        <title>Whole genome shotgun sequence of Actinoplanes palleronii NBRC 14916.</title>
        <authorList>
            <person name="Komaki H."/>
            <person name="Tamura T."/>
        </authorList>
    </citation>
    <scope>NUCLEOTIDE SEQUENCE [LARGE SCALE GENOMIC DNA]</scope>
    <source>
        <strain evidence="6 7">NBRC 14916</strain>
    </source>
</reference>
<dbReference type="SUPFAM" id="SSF56059">
    <property type="entry name" value="Glutathione synthetase ATP-binding domain-like"/>
    <property type="match status" value="1"/>
</dbReference>
<accession>A0ABQ4BNT5</accession>
<dbReference type="Gene3D" id="3.30.470.20">
    <property type="entry name" value="ATP-grasp fold, B domain"/>
    <property type="match status" value="1"/>
</dbReference>
<dbReference type="RefSeq" id="WP_203830064.1">
    <property type="nucleotide sequence ID" value="NZ_BAAATY010000050.1"/>
</dbReference>
<evidence type="ECO:0000256" key="3">
    <source>
        <dbReference type="ARBA" id="ARBA00022840"/>
    </source>
</evidence>
<dbReference type="InterPro" id="IPR052032">
    <property type="entry name" value="ATP-dep_AA_Ligase"/>
</dbReference>
<keyword evidence="7" id="KW-1185">Reference proteome</keyword>
<keyword evidence="1" id="KW-0436">Ligase</keyword>
<proteinExistence type="predicted"/>
<dbReference type="InterPro" id="IPR011761">
    <property type="entry name" value="ATP-grasp"/>
</dbReference>
<evidence type="ECO:0000256" key="4">
    <source>
        <dbReference type="PROSITE-ProRule" id="PRU00409"/>
    </source>
</evidence>
<dbReference type="Gene3D" id="3.30.1490.20">
    <property type="entry name" value="ATP-grasp fold, A domain"/>
    <property type="match status" value="1"/>
</dbReference>
<dbReference type="Pfam" id="PF13535">
    <property type="entry name" value="ATP-grasp_4"/>
    <property type="match status" value="1"/>
</dbReference>
<dbReference type="Gene3D" id="3.40.50.20">
    <property type="match status" value="1"/>
</dbReference>
<comment type="caution">
    <text evidence="6">The sequence shown here is derived from an EMBL/GenBank/DDBJ whole genome shotgun (WGS) entry which is preliminary data.</text>
</comment>
<dbReference type="SUPFAM" id="SSF52440">
    <property type="entry name" value="PreATP-grasp domain"/>
    <property type="match status" value="1"/>
</dbReference>
<evidence type="ECO:0000313" key="7">
    <source>
        <dbReference type="Proteomes" id="UP000624709"/>
    </source>
</evidence>
<name>A0ABQ4BNT5_9ACTN</name>
<keyword evidence="3 4" id="KW-0067">ATP-binding</keyword>
<dbReference type="InterPro" id="IPR013815">
    <property type="entry name" value="ATP_grasp_subdomain_1"/>
</dbReference>
<evidence type="ECO:0000259" key="5">
    <source>
        <dbReference type="PROSITE" id="PS50975"/>
    </source>
</evidence>